<keyword evidence="3" id="KW-1185">Reference proteome</keyword>
<gene>
    <name evidence="2" type="ORF">BOTBODRAFT_35469</name>
</gene>
<reference evidence="3" key="1">
    <citation type="journal article" date="2014" name="Proc. Natl. Acad. Sci. U.S.A.">
        <title>Extensive sampling of basidiomycete genomes demonstrates inadequacy of the white-rot/brown-rot paradigm for wood decay fungi.</title>
        <authorList>
            <person name="Riley R."/>
            <person name="Salamov A.A."/>
            <person name="Brown D.W."/>
            <person name="Nagy L.G."/>
            <person name="Floudas D."/>
            <person name="Held B.W."/>
            <person name="Levasseur A."/>
            <person name="Lombard V."/>
            <person name="Morin E."/>
            <person name="Otillar R."/>
            <person name="Lindquist E.A."/>
            <person name="Sun H."/>
            <person name="LaButti K.M."/>
            <person name="Schmutz J."/>
            <person name="Jabbour D."/>
            <person name="Luo H."/>
            <person name="Baker S.E."/>
            <person name="Pisabarro A.G."/>
            <person name="Walton J.D."/>
            <person name="Blanchette R.A."/>
            <person name="Henrissat B."/>
            <person name="Martin F."/>
            <person name="Cullen D."/>
            <person name="Hibbett D.S."/>
            <person name="Grigoriev I.V."/>
        </authorList>
    </citation>
    <scope>NUCLEOTIDE SEQUENCE [LARGE SCALE GENOMIC DNA]</scope>
    <source>
        <strain evidence="3">FD-172 SS1</strain>
    </source>
</reference>
<feature type="region of interest" description="Disordered" evidence="1">
    <location>
        <begin position="1"/>
        <end position="34"/>
    </location>
</feature>
<sequence>MAADLDIQSAIEGDAVPTTRSDDIQESAPQETISDALKVNSPTAGRYITVTFVRHGQVPISPRALPSSRAPADPGAHPLLSPSPTPTPGGPETRTP</sequence>
<evidence type="ECO:0000313" key="3">
    <source>
        <dbReference type="Proteomes" id="UP000027195"/>
    </source>
</evidence>
<dbReference type="HOGENOM" id="CLU_2359433_0_0_1"/>
<name>A0A067M9N1_BOTB1</name>
<proteinExistence type="predicted"/>
<protein>
    <submittedName>
        <fullName evidence="2">Uncharacterized protein</fullName>
    </submittedName>
</protein>
<accession>A0A067M9N1</accession>
<evidence type="ECO:0000256" key="1">
    <source>
        <dbReference type="SAM" id="MobiDB-lite"/>
    </source>
</evidence>
<dbReference type="InParanoid" id="A0A067M9N1"/>
<dbReference type="AlphaFoldDB" id="A0A067M9N1"/>
<evidence type="ECO:0000313" key="2">
    <source>
        <dbReference type="EMBL" id="KDQ11390.1"/>
    </source>
</evidence>
<dbReference type="Proteomes" id="UP000027195">
    <property type="component" value="Unassembled WGS sequence"/>
</dbReference>
<feature type="region of interest" description="Disordered" evidence="1">
    <location>
        <begin position="59"/>
        <end position="96"/>
    </location>
</feature>
<organism evidence="2 3">
    <name type="scientific">Botryobasidium botryosum (strain FD-172 SS1)</name>
    <dbReference type="NCBI Taxonomy" id="930990"/>
    <lineage>
        <taxon>Eukaryota</taxon>
        <taxon>Fungi</taxon>
        <taxon>Dikarya</taxon>
        <taxon>Basidiomycota</taxon>
        <taxon>Agaricomycotina</taxon>
        <taxon>Agaricomycetes</taxon>
        <taxon>Cantharellales</taxon>
        <taxon>Botryobasidiaceae</taxon>
        <taxon>Botryobasidium</taxon>
    </lineage>
</organism>
<dbReference type="EMBL" id="KL198059">
    <property type="protein sequence ID" value="KDQ11390.1"/>
    <property type="molecule type" value="Genomic_DNA"/>
</dbReference>